<keyword evidence="1" id="KW-0732">Signal</keyword>
<dbReference type="InterPro" id="IPR002156">
    <property type="entry name" value="RNaseH_domain"/>
</dbReference>
<feature type="domain" description="RNase H type-1" evidence="2">
    <location>
        <begin position="48"/>
        <end position="167"/>
    </location>
</feature>
<name>A0A6D2ICZ5_9BRAS</name>
<dbReference type="PANTHER" id="PTHR47074:SF11">
    <property type="entry name" value="REVERSE TRANSCRIPTASE-LIKE PROTEIN"/>
    <property type="match status" value="1"/>
</dbReference>
<evidence type="ECO:0000313" key="3">
    <source>
        <dbReference type="EMBL" id="CAA7024484.1"/>
    </source>
</evidence>
<organism evidence="3 4">
    <name type="scientific">Microthlaspi erraticum</name>
    <dbReference type="NCBI Taxonomy" id="1685480"/>
    <lineage>
        <taxon>Eukaryota</taxon>
        <taxon>Viridiplantae</taxon>
        <taxon>Streptophyta</taxon>
        <taxon>Embryophyta</taxon>
        <taxon>Tracheophyta</taxon>
        <taxon>Spermatophyta</taxon>
        <taxon>Magnoliopsida</taxon>
        <taxon>eudicotyledons</taxon>
        <taxon>Gunneridae</taxon>
        <taxon>Pentapetalae</taxon>
        <taxon>rosids</taxon>
        <taxon>malvids</taxon>
        <taxon>Brassicales</taxon>
        <taxon>Brassicaceae</taxon>
        <taxon>Coluteocarpeae</taxon>
        <taxon>Microthlaspi</taxon>
    </lineage>
</organism>
<dbReference type="GO" id="GO:0003676">
    <property type="term" value="F:nucleic acid binding"/>
    <property type="evidence" value="ECO:0007669"/>
    <property type="project" value="InterPro"/>
</dbReference>
<comment type="caution">
    <text evidence="3">The sequence shown here is derived from an EMBL/GenBank/DDBJ whole genome shotgun (WGS) entry which is preliminary data.</text>
</comment>
<dbReference type="SUPFAM" id="SSF53098">
    <property type="entry name" value="Ribonuclease H-like"/>
    <property type="match status" value="1"/>
</dbReference>
<gene>
    <name evidence="3" type="ORF">MERR_LOCUS11719</name>
</gene>
<dbReference type="Pfam" id="PF13456">
    <property type="entry name" value="RVT_3"/>
    <property type="match status" value="1"/>
</dbReference>
<feature type="chain" id="PRO_5025388175" description="RNase H type-1 domain-containing protein" evidence="1">
    <location>
        <begin position="23"/>
        <end position="179"/>
    </location>
</feature>
<feature type="signal peptide" evidence="1">
    <location>
        <begin position="1"/>
        <end position="22"/>
    </location>
</feature>
<dbReference type="PANTHER" id="PTHR47074">
    <property type="entry name" value="BNAC02G40300D PROTEIN"/>
    <property type="match status" value="1"/>
</dbReference>
<evidence type="ECO:0000256" key="1">
    <source>
        <dbReference type="SAM" id="SignalP"/>
    </source>
</evidence>
<protein>
    <recommendedName>
        <fullName evidence="2">RNase H type-1 domain-containing protein</fullName>
    </recommendedName>
</protein>
<evidence type="ECO:0000259" key="2">
    <source>
        <dbReference type="Pfam" id="PF13456"/>
    </source>
</evidence>
<sequence>MTSAIFSTVVMYCIITFDGSRASSPVQPPVPPWAFPVLLDPDAVVCFSDGAWTLGSSLGGMGWVFKDPSGAILAQGSASSAFLPSALAAEASAIKLALLAAKAADYENLTCFSDCQELILLLKTNGLSNEIQGLLLDIRFLVSSFAWVNFLYVPRAQNSEADLLAKSSLSGCVAPIVGD</sequence>
<dbReference type="InterPro" id="IPR036397">
    <property type="entry name" value="RNaseH_sf"/>
</dbReference>
<dbReference type="InterPro" id="IPR012337">
    <property type="entry name" value="RNaseH-like_sf"/>
</dbReference>
<dbReference type="Gene3D" id="3.30.420.10">
    <property type="entry name" value="Ribonuclease H-like superfamily/Ribonuclease H"/>
    <property type="match status" value="1"/>
</dbReference>
<dbReference type="GO" id="GO:0004523">
    <property type="term" value="F:RNA-DNA hybrid ribonuclease activity"/>
    <property type="evidence" value="ECO:0007669"/>
    <property type="project" value="InterPro"/>
</dbReference>
<keyword evidence="4" id="KW-1185">Reference proteome</keyword>
<dbReference type="InterPro" id="IPR052929">
    <property type="entry name" value="RNase_H-like_EbsB-rel"/>
</dbReference>
<dbReference type="CDD" id="cd06222">
    <property type="entry name" value="RNase_H_like"/>
    <property type="match status" value="1"/>
</dbReference>
<reference evidence="3" key="1">
    <citation type="submission" date="2020-01" db="EMBL/GenBank/DDBJ databases">
        <authorList>
            <person name="Mishra B."/>
        </authorList>
    </citation>
    <scope>NUCLEOTIDE SEQUENCE [LARGE SCALE GENOMIC DNA]</scope>
</reference>
<accession>A0A6D2ICZ5</accession>
<dbReference type="Proteomes" id="UP000467841">
    <property type="component" value="Unassembled WGS sequence"/>
</dbReference>
<dbReference type="InterPro" id="IPR044730">
    <property type="entry name" value="RNase_H-like_dom_plant"/>
</dbReference>
<proteinExistence type="predicted"/>
<dbReference type="EMBL" id="CACVBM020000888">
    <property type="protein sequence ID" value="CAA7024484.1"/>
    <property type="molecule type" value="Genomic_DNA"/>
</dbReference>
<dbReference type="AlphaFoldDB" id="A0A6D2ICZ5"/>
<evidence type="ECO:0000313" key="4">
    <source>
        <dbReference type="Proteomes" id="UP000467841"/>
    </source>
</evidence>